<organism evidence="1 2">
    <name type="scientific">Microscilla marina ATCC 23134</name>
    <dbReference type="NCBI Taxonomy" id="313606"/>
    <lineage>
        <taxon>Bacteria</taxon>
        <taxon>Pseudomonadati</taxon>
        <taxon>Bacteroidota</taxon>
        <taxon>Cytophagia</taxon>
        <taxon>Cytophagales</taxon>
        <taxon>Microscillaceae</taxon>
        <taxon>Microscilla</taxon>
    </lineage>
</organism>
<proteinExistence type="predicted"/>
<accession>A1ZMU6</accession>
<name>A1ZMU6_MICM2</name>
<sequence>MKPRLRVVSGRVGVCGAKLSPCIFTYLHKQLIRLCPRGQHFFTSQKLKLKKLRPIEE</sequence>
<comment type="caution">
    <text evidence="1">The sequence shown here is derived from an EMBL/GenBank/DDBJ whole genome shotgun (WGS) entry which is preliminary data.</text>
</comment>
<dbReference type="Proteomes" id="UP000004095">
    <property type="component" value="Unassembled WGS sequence"/>
</dbReference>
<keyword evidence="2" id="KW-1185">Reference proteome</keyword>
<gene>
    <name evidence="1" type="ORF">M23134_04039</name>
</gene>
<evidence type="ECO:0000313" key="2">
    <source>
        <dbReference type="Proteomes" id="UP000004095"/>
    </source>
</evidence>
<reference evidence="1 2" key="1">
    <citation type="submission" date="2007-01" db="EMBL/GenBank/DDBJ databases">
        <authorList>
            <person name="Haygood M."/>
            <person name="Podell S."/>
            <person name="Anderson C."/>
            <person name="Hopkinson B."/>
            <person name="Roe K."/>
            <person name="Barbeau K."/>
            <person name="Gaasterland T."/>
            <person name="Ferriera S."/>
            <person name="Johnson J."/>
            <person name="Kravitz S."/>
            <person name="Beeson K."/>
            <person name="Sutton G."/>
            <person name="Rogers Y.-H."/>
            <person name="Friedman R."/>
            <person name="Frazier M."/>
            <person name="Venter J.C."/>
        </authorList>
    </citation>
    <scope>NUCLEOTIDE SEQUENCE [LARGE SCALE GENOMIC DNA]</scope>
    <source>
        <strain evidence="1 2">ATCC 23134</strain>
    </source>
</reference>
<dbReference type="EMBL" id="AAWS01000016">
    <property type="protein sequence ID" value="EAY28476.1"/>
    <property type="molecule type" value="Genomic_DNA"/>
</dbReference>
<evidence type="ECO:0000313" key="1">
    <source>
        <dbReference type="EMBL" id="EAY28476.1"/>
    </source>
</evidence>
<dbReference type="AlphaFoldDB" id="A1ZMU6"/>
<protein>
    <submittedName>
        <fullName evidence="1">Uncharacterized protein</fullName>
    </submittedName>
</protein>